<dbReference type="PANTHER" id="PTHR22854">
    <property type="entry name" value="TRYPTOPHAN BIOSYNTHESIS PROTEIN"/>
    <property type="match status" value="1"/>
</dbReference>
<dbReference type="GO" id="GO:0004425">
    <property type="term" value="F:indole-3-glycerol-phosphate synthase activity"/>
    <property type="evidence" value="ECO:0007669"/>
    <property type="project" value="UniProtKB-EC"/>
</dbReference>
<comment type="pathway">
    <text evidence="2">Amino-acid biosynthesis; L-tryptophan biosynthesis; L-tryptophan from chorismate: step 4/5.</text>
</comment>
<evidence type="ECO:0000256" key="4">
    <source>
        <dbReference type="ARBA" id="ARBA00022605"/>
    </source>
</evidence>
<evidence type="ECO:0000313" key="11">
    <source>
        <dbReference type="Proteomes" id="UP000199053"/>
    </source>
</evidence>
<dbReference type="SUPFAM" id="SSF51366">
    <property type="entry name" value="Ribulose-phoshate binding barrel"/>
    <property type="match status" value="1"/>
</dbReference>
<gene>
    <name evidence="10" type="ORF">SAMN05660337_2656</name>
</gene>
<dbReference type="RefSeq" id="WP_092161886.1">
    <property type="nucleotide sequence ID" value="NZ_FNGA01000004.1"/>
</dbReference>
<dbReference type="AlphaFoldDB" id="A0A1G9J5Z6"/>
<dbReference type="InterPro" id="IPR013785">
    <property type="entry name" value="Aldolase_TIM"/>
</dbReference>
<evidence type="ECO:0000259" key="9">
    <source>
        <dbReference type="Pfam" id="PF00218"/>
    </source>
</evidence>
<dbReference type="OrthoDB" id="9804217at2"/>
<organism evidence="10 11">
    <name type="scientific">Maridesulfovibrio ferrireducens</name>
    <dbReference type="NCBI Taxonomy" id="246191"/>
    <lineage>
        <taxon>Bacteria</taxon>
        <taxon>Pseudomonadati</taxon>
        <taxon>Thermodesulfobacteriota</taxon>
        <taxon>Desulfovibrionia</taxon>
        <taxon>Desulfovibrionales</taxon>
        <taxon>Desulfovibrionaceae</taxon>
        <taxon>Maridesulfovibrio</taxon>
    </lineage>
</organism>
<keyword evidence="5" id="KW-0210">Decarboxylase</keyword>
<evidence type="ECO:0000256" key="2">
    <source>
        <dbReference type="ARBA" id="ARBA00004696"/>
    </source>
</evidence>
<evidence type="ECO:0000256" key="5">
    <source>
        <dbReference type="ARBA" id="ARBA00022793"/>
    </source>
</evidence>
<dbReference type="PANTHER" id="PTHR22854:SF2">
    <property type="entry name" value="INDOLE-3-GLYCEROL-PHOSPHATE SYNTHASE"/>
    <property type="match status" value="1"/>
</dbReference>
<evidence type="ECO:0000256" key="7">
    <source>
        <dbReference type="ARBA" id="ARBA00023141"/>
    </source>
</evidence>
<dbReference type="InterPro" id="IPR011060">
    <property type="entry name" value="RibuloseP-bd_barrel"/>
</dbReference>
<feature type="domain" description="Indole-3-glycerol phosphate synthase" evidence="9">
    <location>
        <begin position="33"/>
        <end position="252"/>
    </location>
</feature>
<sequence length="263" mass="28324">MLEKFRIAKQSEVDMLHKAKAEGALPTPYTGVRPSFADAIRRDESGMKVIAEYKRASPSKGDINLGLSPAEVAAMYAGGGASAISVLTEEQYFKGSISYLDEIKSCGLPMLRKDFLVDPLQIVQTAATPASALLIIVRMFADDGLLKEMIDKTHDAGLDAVVEAFDLQDLMRAKKAGARIIQINNRDLDNLGIDMSRSVEFIKERDDSEIWICASGINEPDDCIKMAELGYDSVLVGTSIMSSASPQDKLAALVAGSAFGGGR</sequence>
<dbReference type="InterPro" id="IPR045186">
    <property type="entry name" value="Indole-3-glycerol_P_synth"/>
</dbReference>
<keyword evidence="8" id="KW-0456">Lyase</keyword>
<evidence type="ECO:0000256" key="6">
    <source>
        <dbReference type="ARBA" id="ARBA00022822"/>
    </source>
</evidence>
<accession>A0A1G9J5Z6</accession>
<dbReference type="CDD" id="cd00331">
    <property type="entry name" value="IGPS"/>
    <property type="match status" value="1"/>
</dbReference>
<evidence type="ECO:0000256" key="8">
    <source>
        <dbReference type="ARBA" id="ARBA00023239"/>
    </source>
</evidence>
<dbReference type="EC" id="4.1.1.48" evidence="3"/>
<proteinExistence type="predicted"/>
<reference evidence="11" key="1">
    <citation type="submission" date="2016-10" db="EMBL/GenBank/DDBJ databases">
        <authorList>
            <person name="Varghese N."/>
            <person name="Submissions S."/>
        </authorList>
    </citation>
    <scope>NUCLEOTIDE SEQUENCE [LARGE SCALE GENOMIC DNA]</scope>
    <source>
        <strain evidence="11">DSM 16995</strain>
    </source>
</reference>
<keyword evidence="6" id="KW-0822">Tryptophan biosynthesis</keyword>
<keyword evidence="7" id="KW-0057">Aromatic amino acid biosynthesis</keyword>
<dbReference type="UniPathway" id="UPA00035">
    <property type="reaction ID" value="UER00043"/>
</dbReference>
<evidence type="ECO:0000256" key="3">
    <source>
        <dbReference type="ARBA" id="ARBA00012362"/>
    </source>
</evidence>
<dbReference type="InterPro" id="IPR001468">
    <property type="entry name" value="Indole-3-GlycerolPSynthase_CS"/>
</dbReference>
<keyword evidence="11" id="KW-1185">Reference proteome</keyword>
<dbReference type="Pfam" id="PF00218">
    <property type="entry name" value="IGPS"/>
    <property type="match status" value="1"/>
</dbReference>
<evidence type="ECO:0000313" key="10">
    <source>
        <dbReference type="EMBL" id="SDL32771.1"/>
    </source>
</evidence>
<dbReference type="EMBL" id="FNGA01000004">
    <property type="protein sequence ID" value="SDL32771.1"/>
    <property type="molecule type" value="Genomic_DNA"/>
</dbReference>
<dbReference type="Gene3D" id="3.20.20.70">
    <property type="entry name" value="Aldolase class I"/>
    <property type="match status" value="1"/>
</dbReference>
<dbReference type="GO" id="GO:0000162">
    <property type="term" value="P:L-tryptophan biosynthetic process"/>
    <property type="evidence" value="ECO:0007669"/>
    <property type="project" value="UniProtKB-UniPathway"/>
</dbReference>
<dbReference type="STRING" id="246191.SAMN05660337_2656"/>
<dbReference type="PROSITE" id="PS00614">
    <property type="entry name" value="IGPS"/>
    <property type="match status" value="1"/>
</dbReference>
<name>A0A1G9J5Z6_9BACT</name>
<protein>
    <recommendedName>
        <fullName evidence="3">indole-3-glycerol-phosphate synthase</fullName>
        <ecNumber evidence="3">4.1.1.48</ecNumber>
    </recommendedName>
</protein>
<evidence type="ECO:0000256" key="1">
    <source>
        <dbReference type="ARBA" id="ARBA00001633"/>
    </source>
</evidence>
<dbReference type="Proteomes" id="UP000199053">
    <property type="component" value="Unassembled WGS sequence"/>
</dbReference>
<dbReference type="GO" id="GO:0004640">
    <property type="term" value="F:phosphoribosylanthranilate isomerase activity"/>
    <property type="evidence" value="ECO:0007669"/>
    <property type="project" value="TreeGrafter"/>
</dbReference>
<keyword evidence="4" id="KW-0028">Amino-acid biosynthesis</keyword>
<comment type="catalytic activity">
    <reaction evidence="1">
        <text>1-(2-carboxyphenylamino)-1-deoxy-D-ribulose 5-phosphate + H(+) = (1S,2R)-1-C-(indol-3-yl)glycerol 3-phosphate + CO2 + H2O</text>
        <dbReference type="Rhea" id="RHEA:23476"/>
        <dbReference type="ChEBI" id="CHEBI:15377"/>
        <dbReference type="ChEBI" id="CHEBI:15378"/>
        <dbReference type="ChEBI" id="CHEBI:16526"/>
        <dbReference type="ChEBI" id="CHEBI:58613"/>
        <dbReference type="ChEBI" id="CHEBI:58866"/>
        <dbReference type="EC" id="4.1.1.48"/>
    </reaction>
</comment>
<dbReference type="InterPro" id="IPR013798">
    <property type="entry name" value="Indole-3-glycerol_P_synth_dom"/>
</dbReference>